<feature type="compositionally biased region" description="Polar residues" evidence="1">
    <location>
        <begin position="268"/>
        <end position="286"/>
    </location>
</feature>
<dbReference type="AlphaFoldDB" id="A0A9W8YFA0"/>
<proteinExistence type="predicted"/>
<feature type="compositionally biased region" description="Polar residues" evidence="1">
    <location>
        <begin position="389"/>
        <end position="408"/>
    </location>
</feature>
<evidence type="ECO:0000313" key="2">
    <source>
        <dbReference type="EMBL" id="KAJ4376361.1"/>
    </source>
</evidence>
<keyword evidence="3" id="KW-1185">Reference proteome</keyword>
<gene>
    <name evidence="2" type="ORF">N0V83_001644</name>
</gene>
<organism evidence="2 3">
    <name type="scientific">Neocucurbitaria cava</name>
    <dbReference type="NCBI Taxonomy" id="798079"/>
    <lineage>
        <taxon>Eukaryota</taxon>
        <taxon>Fungi</taxon>
        <taxon>Dikarya</taxon>
        <taxon>Ascomycota</taxon>
        <taxon>Pezizomycotina</taxon>
        <taxon>Dothideomycetes</taxon>
        <taxon>Pleosporomycetidae</taxon>
        <taxon>Pleosporales</taxon>
        <taxon>Pleosporineae</taxon>
        <taxon>Cucurbitariaceae</taxon>
        <taxon>Neocucurbitaria</taxon>
    </lineage>
</organism>
<feature type="region of interest" description="Disordered" evidence="1">
    <location>
        <begin position="332"/>
        <end position="495"/>
    </location>
</feature>
<feature type="region of interest" description="Disordered" evidence="1">
    <location>
        <begin position="140"/>
        <end position="168"/>
    </location>
</feature>
<feature type="compositionally biased region" description="Polar residues" evidence="1">
    <location>
        <begin position="479"/>
        <end position="492"/>
    </location>
</feature>
<dbReference type="EMBL" id="JAPEUY010000002">
    <property type="protein sequence ID" value="KAJ4376361.1"/>
    <property type="molecule type" value="Genomic_DNA"/>
</dbReference>
<feature type="region of interest" description="Disordered" evidence="1">
    <location>
        <begin position="267"/>
        <end position="307"/>
    </location>
</feature>
<feature type="compositionally biased region" description="Basic and acidic residues" evidence="1">
    <location>
        <begin position="71"/>
        <end position="83"/>
    </location>
</feature>
<evidence type="ECO:0000256" key="1">
    <source>
        <dbReference type="SAM" id="MobiDB-lite"/>
    </source>
</evidence>
<protein>
    <submittedName>
        <fullName evidence="2">Uncharacterized protein</fullName>
    </submittedName>
</protein>
<feature type="region of interest" description="Disordered" evidence="1">
    <location>
        <begin position="60"/>
        <end position="83"/>
    </location>
</feature>
<sequence>MHVLLRRPNSNTMSRKENVNFSKGYGFSLPDSNPPSPDSPLLHQYYRDWQLDRRRKRRRAEEDAEYMESSAHTEEQEPARKTRVTETMRVQENARYGLIPATGRRAIRWTEEFLRTLAIATLEELAAIYHATLRGVAEKEAEYQSLDEEDEQEPAHEQTHETTSRERGNYQPYVEEVDDEGDVDMSGDQYHWIPSENIDSRDTNSFTPPLSGIVPSNSNNSTSRPDTTILPSYLIPARVPSLMANRRKTNALSNGRAKGALAHASVPLRSSNAKTQAQPATSSLRNVQMPMKPVLYQPSNPTRKSPSEHVIEKLFGRPASRKFSPLFAPATVPPQYYTSSRPVTPTARPNLPPTSLPSTSSPSPSPPTVPTQSQPLHPMPIPSIRVQRPENSNVFGKTTQRGITIQHETNSEEDYDDYEDELDESAHQAPWSQQDAAMQRQIQFDDSDSNDDESLHRAGQALSSHHPHHHLTHHATSPNTNTHNPVLPTRSNRLPPFQQKTETAKQHEYFYDDDNEDVMFGMTLVSYQYQNTYNRPDLWTSEDEEYLCSGGAGPPESCIE</sequence>
<feature type="compositionally biased region" description="Acidic residues" evidence="1">
    <location>
        <begin position="411"/>
        <end position="423"/>
    </location>
</feature>
<accession>A0A9W8YFA0</accession>
<dbReference type="Proteomes" id="UP001140560">
    <property type="component" value="Unassembled WGS sequence"/>
</dbReference>
<feature type="compositionally biased region" description="Basic and acidic residues" evidence="1">
    <location>
        <begin position="153"/>
        <end position="168"/>
    </location>
</feature>
<feature type="compositionally biased region" description="Polar residues" evidence="1">
    <location>
        <begin position="430"/>
        <end position="444"/>
    </location>
</feature>
<name>A0A9W8YFA0_9PLEO</name>
<reference evidence="2" key="1">
    <citation type="submission" date="2022-10" db="EMBL/GenBank/DDBJ databases">
        <title>Tapping the CABI collections for fungal endophytes: first genome assemblies for Collariella, Neodidymelliopsis, Ascochyta clinopodiicola, Didymella pomorum, Didymosphaeria variabile, Neocosmospora piperis and Neocucurbitaria cava.</title>
        <authorList>
            <person name="Hill R."/>
        </authorList>
    </citation>
    <scope>NUCLEOTIDE SEQUENCE</scope>
    <source>
        <strain evidence="2">IMI 356814</strain>
    </source>
</reference>
<comment type="caution">
    <text evidence="2">The sequence shown here is derived from an EMBL/GenBank/DDBJ whole genome shotgun (WGS) entry which is preliminary data.</text>
</comment>
<evidence type="ECO:0000313" key="3">
    <source>
        <dbReference type="Proteomes" id="UP001140560"/>
    </source>
</evidence>